<dbReference type="Proteomes" id="UP000250275">
    <property type="component" value="Unassembled WGS sequence"/>
</dbReference>
<proteinExistence type="predicted"/>
<dbReference type="AlphaFoldDB" id="A0A310SBV0"/>
<organism evidence="2 3">
    <name type="scientific">Eufriesea mexicana</name>
    <dbReference type="NCBI Taxonomy" id="516756"/>
    <lineage>
        <taxon>Eukaryota</taxon>
        <taxon>Metazoa</taxon>
        <taxon>Ecdysozoa</taxon>
        <taxon>Arthropoda</taxon>
        <taxon>Hexapoda</taxon>
        <taxon>Insecta</taxon>
        <taxon>Pterygota</taxon>
        <taxon>Neoptera</taxon>
        <taxon>Endopterygota</taxon>
        <taxon>Hymenoptera</taxon>
        <taxon>Apocrita</taxon>
        <taxon>Aculeata</taxon>
        <taxon>Apoidea</taxon>
        <taxon>Anthophila</taxon>
        <taxon>Apidae</taxon>
        <taxon>Eufriesea</taxon>
    </lineage>
</organism>
<gene>
    <name evidence="2" type="ORF">WN48_00364</name>
</gene>
<evidence type="ECO:0000313" key="2">
    <source>
        <dbReference type="EMBL" id="OAD52703.1"/>
    </source>
</evidence>
<feature type="compositionally biased region" description="Basic and acidic residues" evidence="1">
    <location>
        <begin position="323"/>
        <end position="332"/>
    </location>
</feature>
<feature type="compositionally biased region" description="Basic residues" evidence="1">
    <location>
        <begin position="333"/>
        <end position="342"/>
    </location>
</feature>
<accession>A0A310SBV0</accession>
<protein>
    <submittedName>
        <fullName evidence="2">Uncharacterized protein</fullName>
    </submittedName>
</protein>
<dbReference type="EMBL" id="KQ770048">
    <property type="protein sequence ID" value="OAD52703.1"/>
    <property type="molecule type" value="Genomic_DNA"/>
</dbReference>
<evidence type="ECO:0000256" key="1">
    <source>
        <dbReference type="SAM" id="MobiDB-lite"/>
    </source>
</evidence>
<evidence type="ECO:0000313" key="3">
    <source>
        <dbReference type="Proteomes" id="UP000250275"/>
    </source>
</evidence>
<name>A0A310SBV0_9HYME</name>
<sequence length="380" mass="42868">MSQVEDCLYPYCQRPLISLAPKPPPRLFEQPPPPKDAEVNIHPQHHSNQSAERPGLYNHREIRKQESQYQSLSQRSQSVTLEEFNYCFLSTSAPMRCFAVPAPFMDIAADVGCEFRSSSYQRKEHGPTSGGSQPAHDPSLHGPLPLPLSHPVACANAWDTTHWIPRASTRWRGEWTCRFGPYNFTEVSRTAQLGCAAIGIISSIVVSDGHLTPEPSPASALTRRVQKSYPKLLRKIQSTINTTFLKKFGSSLTERKRVVSTTFDVSKRTWRVVDLKRTGSREPMSLMFREEVFERDPTSLRSRTETEKGKVSPKATIVEETLSSKDSRVPRHEKSKKKGKAFKHAEGMERKIPMPNCLTLRPGCWKTVTGLLCSTTEQHP</sequence>
<feature type="region of interest" description="Disordered" evidence="1">
    <location>
        <begin position="119"/>
        <end position="142"/>
    </location>
</feature>
<feature type="region of interest" description="Disordered" evidence="1">
    <location>
        <begin position="323"/>
        <end position="343"/>
    </location>
</feature>
<keyword evidence="3" id="KW-1185">Reference proteome</keyword>
<reference evidence="2 3" key="1">
    <citation type="submission" date="2015-07" db="EMBL/GenBank/DDBJ databases">
        <title>The genome of Eufriesea mexicana.</title>
        <authorList>
            <person name="Pan H."/>
            <person name="Kapheim K."/>
        </authorList>
    </citation>
    <scope>NUCLEOTIDE SEQUENCE [LARGE SCALE GENOMIC DNA]</scope>
    <source>
        <strain evidence="2">0111107269</strain>
        <tissue evidence="2">Whole body</tissue>
    </source>
</reference>